<evidence type="ECO:0000313" key="1">
    <source>
        <dbReference type="EMBL" id="EYC44905.1"/>
    </source>
</evidence>
<dbReference type="EMBL" id="JARK01000046">
    <property type="protein sequence ID" value="EYC44905.1"/>
    <property type="molecule type" value="Genomic_DNA"/>
</dbReference>
<name>A0A016WZ14_9BILA</name>
<dbReference type="AlphaFoldDB" id="A0A016WZ14"/>
<evidence type="ECO:0000313" key="2">
    <source>
        <dbReference type="Proteomes" id="UP000024635"/>
    </source>
</evidence>
<organism evidence="1 2">
    <name type="scientific">Ancylostoma ceylanicum</name>
    <dbReference type="NCBI Taxonomy" id="53326"/>
    <lineage>
        <taxon>Eukaryota</taxon>
        <taxon>Metazoa</taxon>
        <taxon>Ecdysozoa</taxon>
        <taxon>Nematoda</taxon>
        <taxon>Chromadorea</taxon>
        <taxon>Rhabditida</taxon>
        <taxon>Rhabditina</taxon>
        <taxon>Rhabditomorpha</taxon>
        <taxon>Strongyloidea</taxon>
        <taxon>Ancylostomatidae</taxon>
        <taxon>Ancylostomatinae</taxon>
        <taxon>Ancylostoma</taxon>
    </lineage>
</organism>
<dbReference type="Proteomes" id="UP000024635">
    <property type="component" value="Unassembled WGS sequence"/>
</dbReference>
<accession>A0A016WZ14</accession>
<comment type="caution">
    <text evidence="1">The sequence shown here is derived from an EMBL/GenBank/DDBJ whole genome shotgun (WGS) entry which is preliminary data.</text>
</comment>
<reference evidence="2" key="1">
    <citation type="journal article" date="2015" name="Nat. Genet.">
        <title>The genome and transcriptome of the zoonotic hookworm Ancylostoma ceylanicum identify infection-specific gene families.</title>
        <authorList>
            <person name="Schwarz E.M."/>
            <person name="Hu Y."/>
            <person name="Antoshechkin I."/>
            <person name="Miller M.M."/>
            <person name="Sternberg P.W."/>
            <person name="Aroian R.V."/>
        </authorList>
    </citation>
    <scope>NUCLEOTIDE SEQUENCE</scope>
    <source>
        <strain evidence="2">HY135</strain>
    </source>
</reference>
<gene>
    <name evidence="1" type="primary">Acey_s0446.g1607</name>
    <name evidence="1" type="ORF">Y032_0446g1607</name>
</gene>
<keyword evidence="2" id="KW-1185">Reference proteome</keyword>
<sequence>MCEMDAKACKQCYFESTQLSDTVLNHQEIEAWVAAMKTLKDTSLTKAERKEKLAKDLESVPVGKHLKQKCAC</sequence>
<proteinExistence type="predicted"/>
<protein>
    <submittedName>
        <fullName evidence="1">Uncharacterized protein</fullName>
    </submittedName>
</protein>